<accession>A0A2U1B3J8</accession>
<gene>
    <name evidence="1" type="ORF">C8E01_102445</name>
</gene>
<proteinExistence type="predicted"/>
<protein>
    <submittedName>
        <fullName evidence="1">Uncharacterized protein</fullName>
    </submittedName>
</protein>
<evidence type="ECO:0000313" key="1">
    <source>
        <dbReference type="EMBL" id="PVY43266.1"/>
    </source>
</evidence>
<dbReference type="RefSeq" id="WP_116542277.1">
    <property type="nucleotide sequence ID" value="NZ_QEKI01000002.1"/>
</dbReference>
<sequence length="71" mass="8124">MRKHISNPPQESLFGQEQTKDTKLSEFLKAVPFLTFSDKGLENIAKRFSISVEQLQEHIQAHEAKEGRKNG</sequence>
<dbReference type="EMBL" id="QEKI01000002">
    <property type="protein sequence ID" value="PVY43266.1"/>
    <property type="molecule type" value="Genomic_DNA"/>
</dbReference>
<keyword evidence="2" id="KW-1185">Reference proteome</keyword>
<evidence type="ECO:0000313" key="2">
    <source>
        <dbReference type="Proteomes" id="UP000245466"/>
    </source>
</evidence>
<name>A0A2U1B3J8_9BACT</name>
<comment type="caution">
    <text evidence="1">The sequence shown here is derived from an EMBL/GenBank/DDBJ whole genome shotgun (WGS) entry which is preliminary data.</text>
</comment>
<reference evidence="1 2" key="1">
    <citation type="submission" date="2018-04" db="EMBL/GenBank/DDBJ databases">
        <title>Genomic Encyclopedia of Type Strains, Phase IV (KMG-IV): sequencing the most valuable type-strain genomes for metagenomic binning, comparative biology and taxonomic classification.</title>
        <authorList>
            <person name="Goeker M."/>
        </authorList>
    </citation>
    <scope>NUCLEOTIDE SEQUENCE [LARGE SCALE GENOMIC DNA]</scope>
    <source>
        <strain evidence="1 2">DSM 100231</strain>
    </source>
</reference>
<dbReference type="OrthoDB" id="9964190at2"/>
<organism evidence="1 2">
    <name type="scientific">Pontibacter virosus</name>
    <dbReference type="NCBI Taxonomy" id="1765052"/>
    <lineage>
        <taxon>Bacteria</taxon>
        <taxon>Pseudomonadati</taxon>
        <taxon>Bacteroidota</taxon>
        <taxon>Cytophagia</taxon>
        <taxon>Cytophagales</taxon>
        <taxon>Hymenobacteraceae</taxon>
        <taxon>Pontibacter</taxon>
    </lineage>
</organism>
<dbReference type="Proteomes" id="UP000245466">
    <property type="component" value="Unassembled WGS sequence"/>
</dbReference>
<dbReference type="AlphaFoldDB" id="A0A2U1B3J8"/>